<dbReference type="AlphaFoldDB" id="A0AAW0PJT2"/>
<feature type="domain" description="Hemicentin/VWA7 galactose-binding" evidence="6">
    <location>
        <begin position="490"/>
        <end position="528"/>
    </location>
</feature>
<keyword evidence="4" id="KW-0325">Glycoprotein</keyword>
<feature type="domain" description="Hemicentin-1-like von Willebrand factor A" evidence="8">
    <location>
        <begin position="303"/>
        <end position="470"/>
    </location>
</feature>
<evidence type="ECO:0008006" key="12">
    <source>
        <dbReference type="Google" id="ProtNLM"/>
    </source>
</evidence>
<reference evidence="11" key="1">
    <citation type="submission" date="2024-04" db="EMBL/GenBank/DDBJ databases">
        <title>Salinicola lusitanus LLJ914,a marine bacterium isolated from the Okinawa Trough.</title>
        <authorList>
            <person name="Li J."/>
        </authorList>
    </citation>
    <scope>NUCLEOTIDE SEQUENCE [LARGE SCALE GENOMIC DNA]</scope>
</reference>
<name>A0AAW0PJT2_9GOBI</name>
<dbReference type="InterPro" id="IPR056862">
    <property type="entry name" value="VWA7_N"/>
</dbReference>
<dbReference type="EMBL" id="JBBPFD010000005">
    <property type="protein sequence ID" value="KAK7925737.1"/>
    <property type="molecule type" value="Genomic_DNA"/>
</dbReference>
<evidence type="ECO:0000313" key="10">
    <source>
        <dbReference type="EMBL" id="KAK7925737.1"/>
    </source>
</evidence>
<evidence type="ECO:0000256" key="2">
    <source>
        <dbReference type="ARBA" id="ARBA00022525"/>
    </source>
</evidence>
<evidence type="ECO:0000256" key="3">
    <source>
        <dbReference type="ARBA" id="ARBA00022729"/>
    </source>
</evidence>
<dbReference type="InterPro" id="IPR057615">
    <property type="entry name" value="Ig_VWA7"/>
</dbReference>
<evidence type="ECO:0000259" key="8">
    <source>
        <dbReference type="Pfam" id="PF25106"/>
    </source>
</evidence>
<keyword evidence="11" id="KW-1185">Reference proteome</keyword>
<dbReference type="InterPro" id="IPR036465">
    <property type="entry name" value="vWFA_dom_sf"/>
</dbReference>
<evidence type="ECO:0000259" key="9">
    <source>
        <dbReference type="Pfam" id="PF25107"/>
    </source>
</evidence>
<feature type="domain" description="VWA7 N-terminal" evidence="9">
    <location>
        <begin position="67"/>
        <end position="291"/>
    </location>
</feature>
<dbReference type="Pfam" id="PF25107">
    <property type="entry name" value="VWA7_N"/>
    <property type="match status" value="1"/>
</dbReference>
<keyword evidence="2" id="KW-0964">Secreted</keyword>
<keyword evidence="3 5" id="KW-0732">Signal</keyword>
<evidence type="ECO:0000259" key="7">
    <source>
        <dbReference type="Pfam" id="PF23619"/>
    </source>
</evidence>
<dbReference type="Pfam" id="PF25106">
    <property type="entry name" value="VWA_4"/>
    <property type="match status" value="1"/>
</dbReference>
<dbReference type="GO" id="GO:0005576">
    <property type="term" value="C:extracellular region"/>
    <property type="evidence" value="ECO:0007669"/>
    <property type="project" value="UniProtKB-SubCell"/>
</dbReference>
<dbReference type="InterPro" id="IPR056861">
    <property type="entry name" value="HMCN1-like_VWA"/>
</dbReference>
<proteinExistence type="predicted"/>
<gene>
    <name evidence="10" type="ORF">WMY93_008047</name>
</gene>
<dbReference type="Pfam" id="PF23560">
    <property type="entry name" value="GBD_Hemicentin"/>
    <property type="match status" value="1"/>
</dbReference>
<accession>A0AAW0PJT2</accession>
<feature type="signal peptide" evidence="5">
    <location>
        <begin position="1"/>
        <end position="21"/>
    </location>
</feature>
<evidence type="ECO:0000256" key="5">
    <source>
        <dbReference type="SAM" id="SignalP"/>
    </source>
</evidence>
<dbReference type="SUPFAM" id="SSF53300">
    <property type="entry name" value="vWA-like"/>
    <property type="match status" value="1"/>
</dbReference>
<feature type="domain" description="VWA7 Ig-like" evidence="7">
    <location>
        <begin position="637"/>
        <end position="735"/>
    </location>
</feature>
<dbReference type="InterPro" id="IPR056475">
    <property type="entry name" value="GBD_Hemicentin/VWA7"/>
</dbReference>
<sequence length="829" mass="87935">MAALLCAVLPLILLLNPGAEGFGILPGDSLSHLEITEKAILNSTLYACRALAQTEGTDFTFPVGTFTFDSVISACKATQSSKTFRLAVYLITYRNVRVDIQHALNGSFHFDEELFAGGRAIITEGIQAVKANNKLENYDASRQQLGVLLHPLQDYYSHTNWVELGYTAPNPNLIRSDTSLGNIAEPTRATCRNCDGDDCTNNILEDIIAEKIQTSGYFGVVPLTSTKPPGKCSHGGGVDQTSNIEPKGGINKDTFSASHGHLHTKAANLAITATSQLLEDIRGAAGDKEFLQMLGISKGSSKALCFVIDVTSSMSDDIEAVKAVTNSIINTEVGTENEPSLYILVPFNDPDVGPLTKTSDPTVFKTAIDGLSPSGGGDEKELSLSGLQLALTTAPYNSEIFLFTDAGAKDTYLKSTVIALIERTQTVVNFLITDTPSTNRRAQDRIAAVDAQIYKDLAQASGGQAIEVSKADLPNATSIITEASISSTPKPWSHETFLFTVDKNMAKVIVYMTGSGINFTLTSPSGQSPIDFLVDFVEASQGPFGGFDTLETRPKVGVVGYLVVTLTGSDSATVSGVTLVEAEGPNTVAGVVTAQEGSYLVKFASFPSGQFVVQVKGKDGTSDFQRQSPTSFTASNLTITAIAESLLTPGTPFVVPFTISAGEVGVNITIRATNNRGFTSTYPNTLVIESGNSTNGTVTLSAPLNTPSGSDVTLTLEAETPGGDDNYVVLRFSVFNTVTDFTAPVCELLSLRSNCSVNCSLYEWSFSARVSDGADGTGVERVSLKEGNGTFNSTLDPQNGNITLVSYSASCCSPTMQLLAVDRVSHFHQ</sequence>
<dbReference type="Pfam" id="PF23619">
    <property type="entry name" value="Ig_VWA7"/>
    <property type="match status" value="1"/>
</dbReference>
<organism evidence="10 11">
    <name type="scientific">Mugilogobius chulae</name>
    <name type="common">yellowstripe goby</name>
    <dbReference type="NCBI Taxonomy" id="88201"/>
    <lineage>
        <taxon>Eukaryota</taxon>
        <taxon>Metazoa</taxon>
        <taxon>Chordata</taxon>
        <taxon>Craniata</taxon>
        <taxon>Vertebrata</taxon>
        <taxon>Euteleostomi</taxon>
        <taxon>Actinopterygii</taxon>
        <taxon>Neopterygii</taxon>
        <taxon>Teleostei</taxon>
        <taxon>Neoteleostei</taxon>
        <taxon>Acanthomorphata</taxon>
        <taxon>Gobiaria</taxon>
        <taxon>Gobiiformes</taxon>
        <taxon>Gobioidei</taxon>
        <taxon>Gobiidae</taxon>
        <taxon>Gobionellinae</taxon>
        <taxon>Mugilogobius</taxon>
    </lineage>
</organism>
<dbReference type="Gene3D" id="3.40.50.410">
    <property type="entry name" value="von Willebrand factor, type A domain"/>
    <property type="match status" value="1"/>
</dbReference>
<evidence type="ECO:0000256" key="1">
    <source>
        <dbReference type="ARBA" id="ARBA00004613"/>
    </source>
</evidence>
<dbReference type="PANTHER" id="PTHR14905">
    <property type="entry name" value="NG37"/>
    <property type="match status" value="1"/>
</dbReference>
<dbReference type="InterPro" id="IPR052577">
    <property type="entry name" value="VWA7"/>
</dbReference>
<dbReference type="PANTHER" id="PTHR14905:SF18">
    <property type="entry name" value="VON WILLEBRAND FACTOR A DOMAIN-CONTAINING 10, TANDEM DUPLICATE 1-RELATED"/>
    <property type="match status" value="1"/>
</dbReference>
<dbReference type="Proteomes" id="UP001460270">
    <property type="component" value="Unassembled WGS sequence"/>
</dbReference>
<evidence type="ECO:0000259" key="6">
    <source>
        <dbReference type="Pfam" id="PF23560"/>
    </source>
</evidence>
<feature type="chain" id="PRO_5043452189" description="VWFA domain-containing protein" evidence="5">
    <location>
        <begin position="22"/>
        <end position="829"/>
    </location>
</feature>
<comment type="subcellular location">
    <subcellularLocation>
        <location evidence="1">Secreted</location>
    </subcellularLocation>
</comment>
<protein>
    <recommendedName>
        <fullName evidence="12">VWFA domain-containing protein</fullName>
    </recommendedName>
</protein>
<comment type="caution">
    <text evidence="10">The sequence shown here is derived from an EMBL/GenBank/DDBJ whole genome shotgun (WGS) entry which is preliminary data.</text>
</comment>
<evidence type="ECO:0000256" key="4">
    <source>
        <dbReference type="ARBA" id="ARBA00023180"/>
    </source>
</evidence>
<dbReference type="CDD" id="cd00198">
    <property type="entry name" value="vWFA"/>
    <property type="match status" value="1"/>
</dbReference>
<evidence type="ECO:0000313" key="11">
    <source>
        <dbReference type="Proteomes" id="UP001460270"/>
    </source>
</evidence>